<dbReference type="Proteomes" id="UP000076842">
    <property type="component" value="Unassembled WGS sequence"/>
</dbReference>
<feature type="transmembrane region" description="Helical" evidence="2">
    <location>
        <begin position="48"/>
        <end position="72"/>
    </location>
</feature>
<dbReference type="OrthoDB" id="3357408at2759"/>
<feature type="transmembrane region" description="Helical" evidence="2">
    <location>
        <begin position="248"/>
        <end position="266"/>
    </location>
</feature>
<accession>A0A165ICG1</accession>
<dbReference type="InParanoid" id="A0A165ICG1"/>
<keyword evidence="2" id="KW-0812">Transmembrane</keyword>
<evidence type="ECO:0000256" key="1">
    <source>
        <dbReference type="SAM" id="MobiDB-lite"/>
    </source>
</evidence>
<feature type="transmembrane region" description="Helical" evidence="2">
    <location>
        <begin position="92"/>
        <end position="117"/>
    </location>
</feature>
<feature type="region of interest" description="Disordered" evidence="1">
    <location>
        <begin position="326"/>
        <end position="363"/>
    </location>
</feature>
<feature type="transmembrane region" description="Helical" evidence="2">
    <location>
        <begin position="175"/>
        <end position="197"/>
    </location>
</feature>
<dbReference type="AlphaFoldDB" id="A0A165ICG1"/>
<feature type="transmembrane region" description="Helical" evidence="2">
    <location>
        <begin position="209"/>
        <end position="236"/>
    </location>
</feature>
<keyword evidence="4" id="KW-1185">Reference proteome</keyword>
<reference evidence="3 4" key="1">
    <citation type="journal article" date="2016" name="Mol. Biol. Evol.">
        <title>Comparative Genomics of Early-Diverging Mushroom-Forming Fungi Provides Insights into the Origins of Lignocellulose Decay Capabilities.</title>
        <authorList>
            <person name="Nagy L.G."/>
            <person name="Riley R."/>
            <person name="Tritt A."/>
            <person name="Adam C."/>
            <person name="Daum C."/>
            <person name="Floudas D."/>
            <person name="Sun H."/>
            <person name="Yadav J.S."/>
            <person name="Pangilinan J."/>
            <person name="Larsson K.H."/>
            <person name="Matsuura K."/>
            <person name="Barry K."/>
            <person name="Labutti K."/>
            <person name="Kuo R."/>
            <person name="Ohm R.A."/>
            <person name="Bhattacharya S.S."/>
            <person name="Shirouzu T."/>
            <person name="Yoshinaga Y."/>
            <person name="Martin F.M."/>
            <person name="Grigoriev I.V."/>
            <person name="Hibbett D.S."/>
        </authorList>
    </citation>
    <scope>NUCLEOTIDE SEQUENCE [LARGE SCALE GENOMIC DNA]</scope>
    <source>
        <strain evidence="3 4">HHB12733</strain>
    </source>
</reference>
<protein>
    <submittedName>
        <fullName evidence="3">Uncharacterized protein</fullName>
    </submittedName>
</protein>
<evidence type="ECO:0000256" key="2">
    <source>
        <dbReference type="SAM" id="Phobius"/>
    </source>
</evidence>
<keyword evidence="2" id="KW-0472">Membrane</keyword>
<feature type="transmembrane region" description="Helical" evidence="2">
    <location>
        <begin position="129"/>
        <end position="155"/>
    </location>
</feature>
<evidence type="ECO:0000313" key="3">
    <source>
        <dbReference type="EMBL" id="KZT60391.1"/>
    </source>
</evidence>
<sequence>MSGMVSPVVALLTGLFVQSLLFGISVALSIDALYVLLRLKTGSKPNWLLVFAAASILIMTTIDMAFSFYYVLQAFLILDANPEGFYEYIGNFATWTNVSRVGLAVGEAMLGDFVLVYRTWVVWGKRKQAYLVIIVPVILWTTCTALVVVLLLHLARGKYESAFVGDPQQWVVSTLTITLAQNVLCIGLIVYKLWTVISTDGVKQQTSATLWRVVSVIVECGVLYFLTILAFMIVYLVDESAFIIVEDIGSPLISIAFSLLLVRVGLRRRNSSPGSKRNISMSTRQMMESTVMLEITIVEPDETEQSDMEKAQANWSEAQDTVSYIGSSSNVSGEHRSSLQDQITNDEEDTQHELGMKCSADGL</sequence>
<feature type="transmembrane region" description="Helical" evidence="2">
    <location>
        <begin position="12"/>
        <end position="36"/>
    </location>
</feature>
<keyword evidence="2" id="KW-1133">Transmembrane helix</keyword>
<name>A0A165ICG1_9BASI</name>
<gene>
    <name evidence="3" type="ORF">CALCODRAFT_117323</name>
</gene>
<dbReference type="STRING" id="1353952.A0A165ICG1"/>
<proteinExistence type="predicted"/>
<organism evidence="3 4">
    <name type="scientific">Calocera cornea HHB12733</name>
    <dbReference type="NCBI Taxonomy" id="1353952"/>
    <lineage>
        <taxon>Eukaryota</taxon>
        <taxon>Fungi</taxon>
        <taxon>Dikarya</taxon>
        <taxon>Basidiomycota</taxon>
        <taxon>Agaricomycotina</taxon>
        <taxon>Dacrymycetes</taxon>
        <taxon>Dacrymycetales</taxon>
        <taxon>Dacrymycetaceae</taxon>
        <taxon>Calocera</taxon>
    </lineage>
</organism>
<evidence type="ECO:0000313" key="4">
    <source>
        <dbReference type="Proteomes" id="UP000076842"/>
    </source>
</evidence>
<dbReference type="EMBL" id="KV423931">
    <property type="protein sequence ID" value="KZT60391.1"/>
    <property type="molecule type" value="Genomic_DNA"/>
</dbReference>